<dbReference type="PANTHER" id="PTHR47723:SF19">
    <property type="entry name" value="POLYNUCLEOTIDYL TRANSFERASE, RIBONUCLEASE H-LIKE SUPERFAMILY PROTEIN"/>
    <property type="match status" value="1"/>
</dbReference>
<evidence type="ECO:0000313" key="2">
    <source>
        <dbReference type="Proteomes" id="UP001630127"/>
    </source>
</evidence>
<accession>A0ABD3B3R3</accession>
<evidence type="ECO:0000313" key="1">
    <source>
        <dbReference type="EMBL" id="KAL3537958.1"/>
    </source>
</evidence>
<name>A0ABD3B3R3_9GENT</name>
<proteinExistence type="predicted"/>
<comment type="caution">
    <text evidence="1">The sequence shown here is derived from an EMBL/GenBank/DDBJ whole genome shotgun (WGS) entry which is preliminary data.</text>
</comment>
<dbReference type="Proteomes" id="UP001630127">
    <property type="component" value="Unassembled WGS sequence"/>
</dbReference>
<dbReference type="EMBL" id="JBJUIK010000001">
    <property type="protein sequence ID" value="KAL3537958.1"/>
    <property type="molecule type" value="Genomic_DNA"/>
</dbReference>
<evidence type="ECO:0008006" key="3">
    <source>
        <dbReference type="Google" id="ProtNLM"/>
    </source>
</evidence>
<gene>
    <name evidence="1" type="ORF">ACH5RR_001324</name>
</gene>
<sequence length="99" mass="10729">KLNVDESLLGNLGTSGGGGIIRIAFGIPVANFSQTFGYEADMEAEALAPLIGHIPIPWKLHCLLRKMKHYLSVGSFRVSHVHREDNVVVDKLAKMASSS</sequence>
<reference evidence="1 2" key="1">
    <citation type="submission" date="2024-11" db="EMBL/GenBank/DDBJ databases">
        <title>A near-complete genome assembly of Cinchona calisaya.</title>
        <authorList>
            <person name="Lian D.C."/>
            <person name="Zhao X.W."/>
            <person name="Wei L."/>
        </authorList>
    </citation>
    <scope>NUCLEOTIDE SEQUENCE [LARGE SCALE GENOMIC DNA]</scope>
    <source>
        <tissue evidence="1">Nenye</tissue>
    </source>
</reference>
<organism evidence="1 2">
    <name type="scientific">Cinchona calisaya</name>
    <dbReference type="NCBI Taxonomy" id="153742"/>
    <lineage>
        <taxon>Eukaryota</taxon>
        <taxon>Viridiplantae</taxon>
        <taxon>Streptophyta</taxon>
        <taxon>Embryophyta</taxon>
        <taxon>Tracheophyta</taxon>
        <taxon>Spermatophyta</taxon>
        <taxon>Magnoliopsida</taxon>
        <taxon>eudicotyledons</taxon>
        <taxon>Gunneridae</taxon>
        <taxon>Pentapetalae</taxon>
        <taxon>asterids</taxon>
        <taxon>lamiids</taxon>
        <taxon>Gentianales</taxon>
        <taxon>Rubiaceae</taxon>
        <taxon>Cinchonoideae</taxon>
        <taxon>Cinchoneae</taxon>
        <taxon>Cinchona</taxon>
    </lineage>
</organism>
<dbReference type="InterPro" id="IPR053151">
    <property type="entry name" value="RNase_H-like"/>
</dbReference>
<protein>
    <recommendedName>
        <fullName evidence="3">RNase H type-1 domain-containing protein</fullName>
    </recommendedName>
</protein>
<dbReference type="AlphaFoldDB" id="A0ABD3B3R3"/>
<keyword evidence="2" id="KW-1185">Reference proteome</keyword>
<dbReference type="PANTHER" id="PTHR47723">
    <property type="entry name" value="OS05G0353850 PROTEIN"/>
    <property type="match status" value="1"/>
</dbReference>
<feature type="non-terminal residue" evidence="1">
    <location>
        <position position="1"/>
    </location>
</feature>